<reference evidence="5 6" key="1">
    <citation type="submission" date="2017-11" db="EMBL/GenBank/DDBJ databases">
        <authorList>
            <person name="Han C.G."/>
        </authorList>
    </citation>
    <scope>NUCLEOTIDE SEQUENCE [LARGE SCALE GENOMIC DNA]</scope>
    <source>
        <strain evidence="6">ATCC 43555</strain>
    </source>
</reference>
<keyword evidence="3" id="KW-0804">Transcription</keyword>
<dbReference type="SUPFAM" id="SSF46689">
    <property type="entry name" value="Homeodomain-like"/>
    <property type="match status" value="1"/>
</dbReference>
<evidence type="ECO:0000256" key="3">
    <source>
        <dbReference type="ARBA" id="ARBA00023163"/>
    </source>
</evidence>
<keyword evidence="2" id="KW-0238">DNA-binding</keyword>
<dbReference type="GO" id="GO:0003700">
    <property type="term" value="F:DNA-binding transcription factor activity"/>
    <property type="evidence" value="ECO:0007669"/>
    <property type="project" value="InterPro"/>
</dbReference>
<dbReference type="GO" id="GO:0005829">
    <property type="term" value="C:cytosol"/>
    <property type="evidence" value="ECO:0007669"/>
    <property type="project" value="TreeGrafter"/>
</dbReference>
<dbReference type="PANTHER" id="PTHR47894">
    <property type="entry name" value="HTH-TYPE TRANSCRIPTIONAL REGULATOR GADX"/>
    <property type="match status" value="1"/>
</dbReference>
<organism evidence="5 6">
    <name type="scientific">Pseudoalteromonas carrageenovora IAM 12662</name>
    <dbReference type="NCBI Taxonomy" id="1314868"/>
    <lineage>
        <taxon>Bacteria</taxon>
        <taxon>Pseudomonadati</taxon>
        <taxon>Pseudomonadota</taxon>
        <taxon>Gammaproteobacteria</taxon>
        <taxon>Alteromonadales</taxon>
        <taxon>Pseudoalteromonadaceae</taxon>
        <taxon>Pseudoalteromonas</taxon>
    </lineage>
</organism>
<dbReference type="InterPro" id="IPR009057">
    <property type="entry name" value="Homeodomain-like_sf"/>
</dbReference>
<dbReference type="Proteomes" id="UP000238288">
    <property type="component" value="Chromosome PCAR9b"/>
</dbReference>
<dbReference type="SMART" id="SM00342">
    <property type="entry name" value="HTH_ARAC"/>
    <property type="match status" value="1"/>
</dbReference>
<dbReference type="Pfam" id="PF12625">
    <property type="entry name" value="Arabinose_bd"/>
    <property type="match status" value="1"/>
</dbReference>
<dbReference type="PROSITE" id="PS01124">
    <property type="entry name" value="HTH_ARAC_FAMILY_2"/>
    <property type="match status" value="1"/>
</dbReference>
<sequence>MINTIVHRKNLQNLIFLDITTHFTIGNVLSNLIRATSLQGINALIEELGGNALRVMKTCNVEVDFTNLEDQYLPYRTYAFLLEYCSHTFNCPCFGLKLANKQNFDILGHIAIAAKSGTNLGEALNWVIKYLHLHSPAVSLTTHSLENDKNLLLSFEINLKPLPQINQVIELTIGLAVAIIKKLSNNQCKPLNVFLPQKIAANTRAYKTHFGCTVIEHRNSAGIVINKNDLALKLNQHEHNKTQAALSFLATRGEHNRSLPAQVSALIRPMLPIYQCSNQTISAALGMHPRTLHRELSKHSTSFVKLKDATRCALAEHYLTQNQYSISTISELLGYQEQATLSANVKRWFGCSPRACRTLWIEICSI</sequence>
<dbReference type="AlphaFoldDB" id="A0A2K4XEX9"/>
<dbReference type="InterPro" id="IPR032687">
    <property type="entry name" value="AraC-type_N"/>
</dbReference>
<dbReference type="EMBL" id="LT965929">
    <property type="protein sequence ID" value="SOU42880.1"/>
    <property type="molecule type" value="Genomic_DNA"/>
</dbReference>
<proteinExistence type="predicted"/>
<name>A0A2K4XEX9_PSEVC</name>
<protein>
    <submittedName>
        <fullName evidence="5">AraC family transcriptional regulator</fullName>
    </submittedName>
</protein>
<dbReference type="PANTHER" id="PTHR47894:SF4">
    <property type="entry name" value="HTH-TYPE TRANSCRIPTIONAL REGULATOR GADX"/>
    <property type="match status" value="1"/>
</dbReference>
<evidence type="ECO:0000313" key="6">
    <source>
        <dbReference type="Proteomes" id="UP000238288"/>
    </source>
</evidence>
<dbReference type="GO" id="GO:0000976">
    <property type="term" value="F:transcription cis-regulatory region binding"/>
    <property type="evidence" value="ECO:0007669"/>
    <property type="project" value="TreeGrafter"/>
</dbReference>
<evidence type="ECO:0000256" key="1">
    <source>
        <dbReference type="ARBA" id="ARBA00023015"/>
    </source>
</evidence>
<evidence type="ECO:0000313" key="5">
    <source>
        <dbReference type="EMBL" id="SOU42880.1"/>
    </source>
</evidence>
<dbReference type="Gene3D" id="1.10.10.60">
    <property type="entry name" value="Homeodomain-like"/>
    <property type="match status" value="1"/>
</dbReference>
<evidence type="ECO:0000256" key="2">
    <source>
        <dbReference type="ARBA" id="ARBA00023125"/>
    </source>
</evidence>
<accession>A0A2K4XEX9</accession>
<dbReference type="InterPro" id="IPR018060">
    <property type="entry name" value="HTH_AraC"/>
</dbReference>
<keyword evidence="1" id="KW-0805">Transcription regulation</keyword>
<dbReference type="Pfam" id="PF12833">
    <property type="entry name" value="HTH_18"/>
    <property type="match status" value="1"/>
</dbReference>
<feature type="domain" description="HTH araC/xylS-type" evidence="4">
    <location>
        <begin position="261"/>
        <end position="359"/>
    </location>
</feature>
<gene>
    <name evidence="5" type="ORF">PCAR9_B0408</name>
</gene>
<evidence type="ECO:0000259" key="4">
    <source>
        <dbReference type="PROSITE" id="PS01124"/>
    </source>
</evidence>